<keyword evidence="2" id="KW-0732">Signal</keyword>
<dbReference type="EMBL" id="PITK01000028">
    <property type="protein sequence ID" value="TBU20734.1"/>
    <property type="molecule type" value="Genomic_DNA"/>
</dbReference>
<evidence type="ECO:0000256" key="1">
    <source>
        <dbReference type="SAM" id="MobiDB-lite"/>
    </source>
</evidence>
<feature type="region of interest" description="Disordered" evidence="1">
    <location>
        <begin position="174"/>
        <end position="241"/>
    </location>
</feature>
<feature type="chain" id="PRO_5020466124" evidence="2">
    <location>
        <begin position="20"/>
        <end position="665"/>
    </location>
</feature>
<dbReference type="OrthoDB" id="2193130at2759"/>
<feature type="region of interest" description="Disordered" evidence="1">
    <location>
        <begin position="388"/>
        <end position="419"/>
    </location>
</feature>
<sequence>MLYFIYITLIPLLCITTQPAEVDLSENRIVITNKGVYISKQNKDGDTENKGNKNVSNNTNNNKEESVNNKDGEKGANNNDSKEEGVNNKNNNKKAVNTSTSEETVNSSTSTESVNTGKDGNNKPLCVIPEIPSNNNKENKNGNDKTNNEDFMECSVNKSTIEGVSEDIKECIRTKGAGNSQNNNNEENKENKSVKGSEGTNDTIEKSSIRSGSIVSSSSSISPNISTRIGTGPTLDSSKSSNTTLISITSTNLTLTPNTSINTNVSSINSSPLIDTDSSDSDIEIYTSCTTIYESTFPNDRSSRNTTNINSISPVITINSITSSSKAVNTLSSNTSPSITITGALQSASISKTSSSTPITVTPSSSTINKASSSSLIAKTLQSGSISKSLLSTPDNKTPLTTSKTNSSQSTHVKTTSLPSQIKSLGKILSTHSINTLPGSHTSKPISYTPSSTQSSTISSTIASNNTSNSINNNLLIKHANDFKSLKYGMEIQCIISQNITFLKKDYDSTIPKIKNVLIYKTSDNKYKDYWNILIFTKGTDNIYIDETKYFEGILVSSYEDIPVQGKLSPLGLFQSKMPILDYIRDIQSIKLLILQIANTKGVSATDIVNTKCNLSLIDKIVFKHMYKEMDGVKEDKCVFVCVCGDSFCKAPCVEVKCVDRNNIK</sequence>
<name>A0A4Q9M1W9_9MICR</name>
<gene>
    <name evidence="3" type="ORF">CWI38_0028p0060</name>
</gene>
<feature type="region of interest" description="Disordered" evidence="1">
    <location>
        <begin position="40"/>
        <end position="150"/>
    </location>
</feature>
<evidence type="ECO:0000256" key="2">
    <source>
        <dbReference type="SAM" id="SignalP"/>
    </source>
</evidence>
<reference evidence="3 4" key="1">
    <citation type="submission" date="2017-12" db="EMBL/GenBank/DDBJ databases">
        <authorList>
            <person name="Pombert J.-F."/>
            <person name="Haag K.L."/>
            <person name="Ebert D."/>
        </authorList>
    </citation>
    <scope>NUCLEOTIDE SEQUENCE [LARGE SCALE GENOMIC DNA]</scope>
    <source>
        <strain evidence="3">IL-G-3</strain>
    </source>
</reference>
<feature type="compositionally biased region" description="Basic and acidic residues" evidence="1">
    <location>
        <begin position="137"/>
        <end position="148"/>
    </location>
</feature>
<feature type="compositionally biased region" description="Basic and acidic residues" evidence="1">
    <location>
        <begin position="62"/>
        <end position="86"/>
    </location>
</feature>
<dbReference type="Proteomes" id="UP000292282">
    <property type="component" value="Unassembled WGS sequence"/>
</dbReference>
<accession>A0A4Q9M1W9</accession>
<dbReference type="AlphaFoldDB" id="A0A4Q9M1W9"/>
<dbReference type="STRING" id="1176355.A0A4Q9M1W9"/>
<evidence type="ECO:0000313" key="3">
    <source>
        <dbReference type="EMBL" id="TBU20734.1"/>
    </source>
</evidence>
<protein>
    <submittedName>
        <fullName evidence="3">Uncharacterized protein</fullName>
    </submittedName>
</protein>
<feature type="compositionally biased region" description="Basic and acidic residues" evidence="1">
    <location>
        <begin position="186"/>
        <end position="195"/>
    </location>
</feature>
<comment type="caution">
    <text evidence="3">The sequence shown here is derived from an EMBL/GenBank/DDBJ whole genome shotgun (WGS) entry which is preliminary data.</text>
</comment>
<evidence type="ECO:0000313" key="4">
    <source>
        <dbReference type="Proteomes" id="UP000292282"/>
    </source>
</evidence>
<feature type="compositionally biased region" description="Low complexity" evidence="1">
    <location>
        <begin position="52"/>
        <end position="61"/>
    </location>
</feature>
<keyword evidence="4" id="KW-1185">Reference proteome</keyword>
<feature type="compositionally biased region" description="Basic and acidic residues" evidence="1">
    <location>
        <begin position="41"/>
        <end position="51"/>
    </location>
</feature>
<feature type="compositionally biased region" description="Low complexity" evidence="1">
    <location>
        <begin position="175"/>
        <end position="185"/>
    </location>
</feature>
<feature type="signal peptide" evidence="2">
    <location>
        <begin position="1"/>
        <end position="19"/>
    </location>
</feature>
<dbReference type="VEuPathDB" id="MicrosporidiaDB:CWI38_0028p0060"/>
<feature type="compositionally biased region" description="Low complexity" evidence="1">
    <location>
        <begin position="209"/>
        <end position="226"/>
    </location>
</feature>
<proteinExistence type="predicted"/>
<feature type="compositionally biased region" description="Low complexity" evidence="1">
    <location>
        <begin position="87"/>
        <end position="116"/>
    </location>
</feature>
<organism evidence="3 4">
    <name type="scientific">Hamiltosporidium tvaerminnensis</name>
    <dbReference type="NCBI Taxonomy" id="1176355"/>
    <lineage>
        <taxon>Eukaryota</taxon>
        <taxon>Fungi</taxon>
        <taxon>Fungi incertae sedis</taxon>
        <taxon>Microsporidia</taxon>
        <taxon>Dubosqiidae</taxon>
        <taxon>Hamiltosporidium</taxon>
    </lineage>
</organism>